<evidence type="ECO:0000313" key="2">
    <source>
        <dbReference type="EMBL" id="EMG45293.1"/>
    </source>
</evidence>
<comment type="caution">
    <text evidence="2">The sequence shown here is derived from an EMBL/GenBank/DDBJ whole genome shotgun (WGS) entry which is preliminary data.</text>
</comment>
<organism evidence="2 3">
    <name type="scientific">Candida maltosa (strain Xu316)</name>
    <name type="common">Yeast</name>
    <dbReference type="NCBI Taxonomy" id="1245528"/>
    <lineage>
        <taxon>Eukaryota</taxon>
        <taxon>Fungi</taxon>
        <taxon>Dikarya</taxon>
        <taxon>Ascomycota</taxon>
        <taxon>Saccharomycotina</taxon>
        <taxon>Pichiomycetes</taxon>
        <taxon>Debaryomycetaceae</taxon>
        <taxon>Candida/Lodderomyces clade</taxon>
        <taxon>Candida</taxon>
    </lineage>
</organism>
<keyword evidence="3" id="KW-1185">Reference proteome</keyword>
<evidence type="ECO:0000256" key="1">
    <source>
        <dbReference type="SAM" id="MobiDB-lite"/>
    </source>
</evidence>
<protein>
    <recommendedName>
        <fullName evidence="4">Cell wall protein</fullName>
    </recommendedName>
</protein>
<feature type="compositionally biased region" description="Low complexity" evidence="1">
    <location>
        <begin position="24"/>
        <end position="35"/>
    </location>
</feature>
<dbReference type="EMBL" id="AOGT01002755">
    <property type="protein sequence ID" value="EMG45293.1"/>
    <property type="molecule type" value="Genomic_DNA"/>
</dbReference>
<gene>
    <name evidence="2" type="ORF">G210_5076</name>
</gene>
<dbReference type="HOGENOM" id="CLU_167271_0_0_1"/>
<dbReference type="AlphaFoldDB" id="M3J0A8"/>
<dbReference type="InterPro" id="IPR031573">
    <property type="entry name" value="Cell_wall_rpt"/>
</dbReference>
<evidence type="ECO:0000313" key="3">
    <source>
        <dbReference type="Proteomes" id="UP000011777"/>
    </source>
</evidence>
<feature type="compositionally biased region" description="Polar residues" evidence="1">
    <location>
        <begin position="1"/>
        <end position="23"/>
    </location>
</feature>
<feature type="region of interest" description="Disordered" evidence="1">
    <location>
        <begin position="1"/>
        <end position="36"/>
    </location>
</feature>
<evidence type="ECO:0008006" key="4">
    <source>
        <dbReference type="Google" id="ProtNLM"/>
    </source>
</evidence>
<feature type="non-terminal residue" evidence="2">
    <location>
        <position position="91"/>
    </location>
</feature>
<sequence>MTDSAGSLSSTTVTTFPQESAGSTPTEYTTTWTTTNSDGSIVTESGIVEVNTINDGAWYTTTVSTFQQQSTVPTSTEYTTTIVSTSDDGSI</sequence>
<name>M3J0A8_CANMX</name>
<reference evidence="2 3" key="1">
    <citation type="submission" date="2013-02" db="EMBL/GenBank/DDBJ databases">
        <title>Genome sequence of Candida maltosa Xu316, a potential industrial strain for xylitol and ethanol production.</title>
        <authorList>
            <person name="Yu J."/>
            <person name="Wang Q."/>
            <person name="Geng X."/>
            <person name="Bao W."/>
            <person name="He P."/>
            <person name="Cai J."/>
        </authorList>
    </citation>
    <scope>NUCLEOTIDE SEQUENCE [LARGE SCALE GENOMIC DNA]</scope>
    <source>
        <strain evidence="3">Xu316</strain>
    </source>
</reference>
<proteinExistence type="predicted"/>
<dbReference type="Proteomes" id="UP000011777">
    <property type="component" value="Unassembled WGS sequence"/>
</dbReference>
<dbReference type="Pfam" id="PF15789">
    <property type="entry name" value="Hyr1"/>
    <property type="match status" value="1"/>
</dbReference>
<accession>M3J0A8</accession>